<evidence type="ECO:0000313" key="3">
    <source>
        <dbReference type="EMBL" id="RNM40463.1"/>
    </source>
</evidence>
<reference evidence="3" key="3">
    <citation type="journal article" date="2019" name="Microbiol. Resour. Announc.">
        <title>Draft Genome Sequences of Type Strains of Gordonibacter faecihominis, Paraeggerthella hongkongensis, Parvibacter caecicola,Slackia equolifaciens, Slackia faecicanis, and Slackia isoflavoniconvertens.</title>
        <authorList>
            <person name="Danylec N."/>
            <person name="Stoll D.A."/>
            <person name="Dotsch A."/>
            <person name="Huch M."/>
        </authorList>
    </citation>
    <scope>NUCLEOTIDE SEQUENCE</scope>
    <source>
        <strain evidence="3">DSM 16107</strain>
    </source>
</reference>
<dbReference type="PANTHER" id="PTHR34227:SF1">
    <property type="entry name" value="DIMETHYL SULFOXIDE REDUCTASE CHAPERONE-RELATED"/>
    <property type="match status" value="1"/>
</dbReference>
<dbReference type="Gene3D" id="1.10.3480.10">
    <property type="entry name" value="TorD-like"/>
    <property type="match status" value="1"/>
</dbReference>
<name>A0A3N0ITZ5_9ACTN</name>
<dbReference type="InterPro" id="IPR050289">
    <property type="entry name" value="TorD/DmsD_chaperones"/>
</dbReference>
<organism evidence="3 5">
    <name type="scientific">Eggerthella sinensis</name>
    <dbReference type="NCBI Taxonomy" id="242230"/>
    <lineage>
        <taxon>Bacteria</taxon>
        <taxon>Bacillati</taxon>
        <taxon>Actinomycetota</taxon>
        <taxon>Coriobacteriia</taxon>
        <taxon>Eggerthellales</taxon>
        <taxon>Eggerthellaceae</taxon>
        <taxon>Eggerthella</taxon>
    </lineage>
</organism>
<dbReference type="Proteomes" id="UP000270112">
    <property type="component" value="Unassembled WGS sequence"/>
</dbReference>
<evidence type="ECO:0000313" key="2">
    <source>
        <dbReference type="EMBL" id="RDB65445.1"/>
    </source>
</evidence>
<keyword evidence="4" id="KW-1185">Reference proteome</keyword>
<evidence type="ECO:0000256" key="1">
    <source>
        <dbReference type="ARBA" id="ARBA00023186"/>
    </source>
</evidence>
<gene>
    <name evidence="2" type="ORF">C1876_15620</name>
    <name evidence="3" type="ORF">DMP09_14180</name>
</gene>
<comment type="caution">
    <text evidence="3">The sequence shown here is derived from an EMBL/GenBank/DDBJ whole genome shotgun (WGS) entry which is preliminary data.</text>
</comment>
<keyword evidence="1" id="KW-0143">Chaperone</keyword>
<evidence type="ECO:0000313" key="4">
    <source>
        <dbReference type="Proteomes" id="UP000253817"/>
    </source>
</evidence>
<dbReference type="RefSeq" id="WP_114547648.1">
    <property type="nucleotide sequence ID" value="NZ_PPTT01000037.1"/>
</dbReference>
<dbReference type="Proteomes" id="UP000253817">
    <property type="component" value="Unassembled WGS sequence"/>
</dbReference>
<dbReference type="EMBL" id="PPTT01000037">
    <property type="protein sequence ID" value="RDB65445.1"/>
    <property type="molecule type" value="Genomic_DNA"/>
</dbReference>
<dbReference type="OrthoDB" id="9795302at2"/>
<sequence>MATTDNLSLETVQAYRVLCEFCSLVLCESPSDEVLDRLIEQRALMLEQPFSAVAPAAASQLHDVLARAASEEGAAVKTALRRDYAYLFYMVGSSGTSPFESVYRTDDRTMFGPTTLEVREAYRAWGVQVPGQGSVPDDHLGFELLFLAHVLGEAERAMAGEDEDADASAAASAEAQRALDAARALLADHVLVFAPVFLANVKTRAKEPEYRAVAELAAASIASLAASLGARASETIDEAAYLLGEPL</sequence>
<reference evidence="5" key="2">
    <citation type="submission" date="2018-05" db="EMBL/GenBank/DDBJ databases">
        <title>Genome Sequencing of selected type strains of the family Eggerthellaceae.</title>
        <authorList>
            <person name="Danylec N."/>
            <person name="Stoll D.A."/>
            <person name="Doetsch A."/>
            <person name="Huch M."/>
        </authorList>
    </citation>
    <scope>NUCLEOTIDE SEQUENCE [LARGE SCALE GENOMIC DNA]</scope>
    <source>
        <strain evidence="5">DSM 16107</strain>
    </source>
</reference>
<dbReference type="InterPro" id="IPR036411">
    <property type="entry name" value="TorD-like_sf"/>
</dbReference>
<evidence type="ECO:0000313" key="5">
    <source>
        <dbReference type="Proteomes" id="UP000270112"/>
    </source>
</evidence>
<dbReference type="EMBL" id="QICC01000080">
    <property type="protein sequence ID" value="RNM40463.1"/>
    <property type="molecule type" value="Genomic_DNA"/>
</dbReference>
<reference evidence="2 4" key="1">
    <citation type="journal article" date="2018" name="Elife">
        <title>Discovery and characterization of a prevalent human gut bacterial enzyme sufficient for the inactivation of a family of plant toxins.</title>
        <authorList>
            <person name="Koppel N."/>
            <person name="Bisanz J.E."/>
            <person name="Pandelia M.E."/>
            <person name="Turnbaugh P.J."/>
            <person name="Balskus E.P."/>
        </authorList>
    </citation>
    <scope>NUCLEOTIDE SEQUENCE [LARGE SCALE GENOMIC DNA]</scope>
    <source>
        <strain evidence="2 4">DSM 16107</strain>
    </source>
</reference>
<proteinExistence type="predicted"/>
<accession>A0A3N0ITZ5</accession>
<protein>
    <submittedName>
        <fullName evidence="3">Molecular chaperone TorD</fullName>
    </submittedName>
</protein>
<dbReference type="SUPFAM" id="SSF89155">
    <property type="entry name" value="TorD-like"/>
    <property type="match status" value="1"/>
</dbReference>
<dbReference type="AlphaFoldDB" id="A0A3N0ITZ5"/>
<dbReference type="Pfam" id="PF02613">
    <property type="entry name" value="Nitrate_red_del"/>
    <property type="match status" value="1"/>
</dbReference>
<dbReference type="InterPro" id="IPR020945">
    <property type="entry name" value="DMSO/NO3_reduct_chaperone"/>
</dbReference>
<dbReference type="PANTHER" id="PTHR34227">
    <property type="entry name" value="CHAPERONE PROTEIN YCDY"/>
    <property type="match status" value="1"/>
</dbReference>